<dbReference type="RefSeq" id="WP_285966760.1">
    <property type="nucleotide sequence ID" value="NZ_CP127294.1"/>
</dbReference>
<evidence type="ECO:0000256" key="1">
    <source>
        <dbReference type="SAM" id="MobiDB-lite"/>
    </source>
</evidence>
<accession>A0A9Y2MSK9</accession>
<dbReference type="EMBL" id="CP127294">
    <property type="protein sequence ID" value="WIX75998.1"/>
    <property type="molecule type" value="Genomic_DNA"/>
</dbReference>
<evidence type="ECO:0000313" key="4">
    <source>
        <dbReference type="Proteomes" id="UP001236014"/>
    </source>
</evidence>
<dbReference type="InterPro" id="IPR009061">
    <property type="entry name" value="DNA-bd_dom_put_sf"/>
</dbReference>
<evidence type="ECO:0000259" key="2">
    <source>
        <dbReference type="Pfam" id="PF12728"/>
    </source>
</evidence>
<dbReference type="AlphaFoldDB" id="A0A9Y2MSK9"/>
<dbReference type="Proteomes" id="UP001236014">
    <property type="component" value="Chromosome"/>
</dbReference>
<reference evidence="3 4" key="1">
    <citation type="submission" date="2023-06" db="EMBL/GenBank/DDBJ databases">
        <authorList>
            <person name="Oyuntsetseg B."/>
            <person name="Kim S.B."/>
        </authorList>
    </citation>
    <scope>NUCLEOTIDE SEQUENCE [LARGE SCALE GENOMIC DNA]</scope>
    <source>
        <strain evidence="3 4">2-15</strain>
    </source>
</reference>
<protein>
    <submittedName>
        <fullName evidence="3">Helix-turn-helix domain-containing protein</fullName>
    </submittedName>
</protein>
<evidence type="ECO:0000313" key="3">
    <source>
        <dbReference type="EMBL" id="WIX75998.1"/>
    </source>
</evidence>
<dbReference type="KEGG" id="acab:QRX50_31560"/>
<feature type="domain" description="Helix-turn-helix" evidence="2">
    <location>
        <begin position="14"/>
        <end position="57"/>
    </location>
</feature>
<dbReference type="Pfam" id="PF12728">
    <property type="entry name" value="HTH_17"/>
    <property type="match status" value="1"/>
</dbReference>
<gene>
    <name evidence="3" type="ORF">QRX50_31560</name>
</gene>
<dbReference type="SUPFAM" id="SSF46955">
    <property type="entry name" value="Putative DNA-binding domain"/>
    <property type="match status" value="1"/>
</dbReference>
<keyword evidence="4" id="KW-1185">Reference proteome</keyword>
<sequence length="70" mass="7683">MSARTTTNGDPDVLLTPTDVAKLYGVSRQTVETWIANNVIPYVPVPSGRKKIRRGDLPLTPRYADGRTAN</sequence>
<dbReference type="InterPro" id="IPR041657">
    <property type="entry name" value="HTH_17"/>
</dbReference>
<feature type="region of interest" description="Disordered" evidence="1">
    <location>
        <begin position="50"/>
        <end position="70"/>
    </location>
</feature>
<organism evidence="3 4">
    <name type="scientific">Amycolatopsis carbonis</name>
    <dbReference type="NCBI Taxonomy" id="715471"/>
    <lineage>
        <taxon>Bacteria</taxon>
        <taxon>Bacillati</taxon>
        <taxon>Actinomycetota</taxon>
        <taxon>Actinomycetes</taxon>
        <taxon>Pseudonocardiales</taxon>
        <taxon>Pseudonocardiaceae</taxon>
        <taxon>Amycolatopsis</taxon>
    </lineage>
</organism>
<name>A0A9Y2MSK9_9PSEU</name>
<proteinExistence type="predicted"/>